<organism evidence="1 2">
    <name type="scientific">Dissostichus mawsoni</name>
    <name type="common">Antarctic cod</name>
    <dbReference type="NCBI Taxonomy" id="36200"/>
    <lineage>
        <taxon>Eukaryota</taxon>
        <taxon>Metazoa</taxon>
        <taxon>Chordata</taxon>
        <taxon>Craniata</taxon>
        <taxon>Vertebrata</taxon>
        <taxon>Euteleostomi</taxon>
        <taxon>Actinopterygii</taxon>
        <taxon>Neopterygii</taxon>
        <taxon>Teleostei</taxon>
        <taxon>Neoteleostei</taxon>
        <taxon>Acanthomorphata</taxon>
        <taxon>Eupercaria</taxon>
        <taxon>Perciformes</taxon>
        <taxon>Notothenioidei</taxon>
        <taxon>Nototheniidae</taxon>
        <taxon>Dissostichus</taxon>
    </lineage>
</organism>
<protein>
    <recommendedName>
        <fullName evidence="3">Adenylate kinase 7</fullName>
    </recommendedName>
</protein>
<sequence>MAREGKLHGNWTATVLANSCRLTTERRMEKVTPKRVFINNIDSYASKCVAKFLCECVVGAAVDPDAVTEEEEERKPHSGVPAFQVVGTVSDTCDEDRPHVLEEYTHLNREELLSKLMDCDVVIYNITQHAEQLEEACWAASGTHSTMKWNVL</sequence>
<dbReference type="OrthoDB" id="10262413at2759"/>
<accession>A0A7J5Y5G4</accession>
<reference evidence="1 2" key="1">
    <citation type="submission" date="2020-03" db="EMBL/GenBank/DDBJ databases">
        <title>Dissostichus mawsoni Genome sequencing and assembly.</title>
        <authorList>
            <person name="Park H."/>
        </authorList>
    </citation>
    <scope>NUCLEOTIDE SEQUENCE [LARGE SCALE GENOMIC DNA]</scope>
    <source>
        <strain evidence="1">DM0001</strain>
        <tissue evidence="1">Muscle</tissue>
    </source>
</reference>
<dbReference type="EMBL" id="JAAKFY010000015">
    <property type="protein sequence ID" value="KAF3844333.1"/>
    <property type="molecule type" value="Genomic_DNA"/>
</dbReference>
<dbReference type="AlphaFoldDB" id="A0A7J5Y5G4"/>
<evidence type="ECO:0008006" key="3">
    <source>
        <dbReference type="Google" id="ProtNLM"/>
    </source>
</evidence>
<comment type="caution">
    <text evidence="1">The sequence shown here is derived from an EMBL/GenBank/DDBJ whole genome shotgun (WGS) entry which is preliminary data.</text>
</comment>
<dbReference type="Proteomes" id="UP000518266">
    <property type="component" value="Unassembled WGS sequence"/>
</dbReference>
<evidence type="ECO:0000313" key="2">
    <source>
        <dbReference type="Proteomes" id="UP000518266"/>
    </source>
</evidence>
<evidence type="ECO:0000313" key="1">
    <source>
        <dbReference type="EMBL" id="KAF3844333.1"/>
    </source>
</evidence>
<name>A0A7J5Y5G4_DISMA</name>
<gene>
    <name evidence="1" type="ORF">F7725_007496</name>
</gene>
<proteinExistence type="predicted"/>
<keyword evidence="2" id="KW-1185">Reference proteome</keyword>